<keyword evidence="1" id="KW-0547">Nucleotide-binding</keyword>
<dbReference type="PROSITE" id="PS00486">
    <property type="entry name" value="DNA_MISMATCH_REPAIR_2"/>
    <property type="match status" value="1"/>
</dbReference>
<dbReference type="OrthoDB" id="295033at2759"/>
<dbReference type="GO" id="GO:0005524">
    <property type="term" value="F:ATP binding"/>
    <property type="evidence" value="ECO:0007669"/>
    <property type="project" value="UniProtKB-KW"/>
</dbReference>
<gene>
    <name evidence="5" type="primary">MSH2</name>
    <name evidence="5" type="ORF">F1559_001818</name>
</gene>
<dbReference type="GO" id="GO:0140664">
    <property type="term" value="F:ATP-dependent DNA damage sensor activity"/>
    <property type="evidence" value="ECO:0007669"/>
    <property type="project" value="InterPro"/>
</dbReference>
<dbReference type="GO" id="GO:0032301">
    <property type="term" value="C:MutSalpha complex"/>
    <property type="evidence" value="ECO:0007669"/>
    <property type="project" value="TreeGrafter"/>
</dbReference>
<dbReference type="PANTHER" id="PTHR11361">
    <property type="entry name" value="DNA MISMATCH REPAIR PROTEIN MUTS FAMILY MEMBER"/>
    <property type="match status" value="1"/>
</dbReference>
<reference evidence="5 6" key="1">
    <citation type="journal article" date="2020" name="J. Phycol.">
        <title>Comparative genome analysis reveals Cyanidiococcus gen. nov., a new extremophilic red algal genus sister to Cyanidioschyzon (Cyanidioschyzonaceae, Rhodophyta).</title>
        <authorList>
            <person name="Liu S.-L."/>
            <person name="Chiang Y.-R."/>
            <person name="Yoon H.S."/>
            <person name="Fu H.-Y."/>
        </authorList>
    </citation>
    <scope>NUCLEOTIDE SEQUENCE [LARGE SCALE GENOMIC DNA]</scope>
    <source>
        <strain evidence="5 6">THAL066</strain>
    </source>
</reference>
<dbReference type="InterPro" id="IPR000432">
    <property type="entry name" value="DNA_mismatch_repair_MutS_C"/>
</dbReference>
<name>A0A7J7IM72_9RHOD</name>
<dbReference type="InterPro" id="IPR045076">
    <property type="entry name" value="MutS"/>
</dbReference>
<dbReference type="SMART" id="SM00533">
    <property type="entry name" value="MUTSd"/>
    <property type="match status" value="1"/>
</dbReference>
<dbReference type="Gene3D" id="3.40.50.300">
    <property type="entry name" value="P-loop containing nucleotide triphosphate hydrolases"/>
    <property type="match status" value="1"/>
</dbReference>
<comment type="caution">
    <text evidence="5">The sequence shown here is derived from an EMBL/GenBank/DDBJ whole genome shotgun (WGS) entry which is preliminary data.</text>
</comment>
<dbReference type="InterPro" id="IPR036187">
    <property type="entry name" value="DNA_mismatch_repair_MutS_sf"/>
</dbReference>
<dbReference type="Gene3D" id="1.10.1420.10">
    <property type="match status" value="2"/>
</dbReference>
<organism evidence="5 6">
    <name type="scientific">Cyanidiococcus yangmingshanensis</name>
    <dbReference type="NCBI Taxonomy" id="2690220"/>
    <lineage>
        <taxon>Eukaryota</taxon>
        <taxon>Rhodophyta</taxon>
        <taxon>Bangiophyceae</taxon>
        <taxon>Cyanidiales</taxon>
        <taxon>Cyanidiaceae</taxon>
        <taxon>Cyanidiococcus</taxon>
    </lineage>
</organism>
<keyword evidence="2" id="KW-0067">ATP-binding</keyword>
<dbReference type="Pfam" id="PF05190">
    <property type="entry name" value="MutS_IV"/>
    <property type="match status" value="1"/>
</dbReference>
<accession>A0A7J7IM72</accession>
<dbReference type="GO" id="GO:0030983">
    <property type="term" value="F:mismatched DNA binding"/>
    <property type="evidence" value="ECO:0007669"/>
    <property type="project" value="InterPro"/>
</dbReference>
<evidence type="ECO:0000256" key="1">
    <source>
        <dbReference type="ARBA" id="ARBA00022741"/>
    </source>
</evidence>
<dbReference type="GO" id="GO:0006298">
    <property type="term" value="P:mismatch repair"/>
    <property type="evidence" value="ECO:0007669"/>
    <property type="project" value="InterPro"/>
</dbReference>
<evidence type="ECO:0000256" key="3">
    <source>
        <dbReference type="ARBA" id="ARBA00023125"/>
    </source>
</evidence>
<dbReference type="SUPFAM" id="SSF48334">
    <property type="entry name" value="DNA repair protein MutS, domain III"/>
    <property type="match status" value="1"/>
</dbReference>
<dbReference type="Pfam" id="PF05192">
    <property type="entry name" value="MutS_III"/>
    <property type="match status" value="1"/>
</dbReference>
<keyword evidence="3" id="KW-0238">DNA-binding</keyword>
<protein>
    <submittedName>
        <fullName evidence="5">MutS-like protein</fullName>
    </submittedName>
</protein>
<evidence type="ECO:0000256" key="2">
    <source>
        <dbReference type="ARBA" id="ARBA00022840"/>
    </source>
</evidence>
<dbReference type="EMBL" id="VWRR01000005">
    <property type="protein sequence ID" value="KAF6003809.1"/>
    <property type="molecule type" value="Genomic_DNA"/>
</dbReference>
<evidence type="ECO:0000259" key="4">
    <source>
        <dbReference type="PROSITE" id="PS00486"/>
    </source>
</evidence>
<evidence type="ECO:0000313" key="5">
    <source>
        <dbReference type="EMBL" id="KAF6003809.1"/>
    </source>
</evidence>
<keyword evidence="6" id="KW-1185">Reference proteome</keyword>
<proteinExistence type="predicted"/>
<dbReference type="SUPFAM" id="SSF52540">
    <property type="entry name" value="P-loop containing nucleoside triphosphate hydrolases"/>
    <property type="match status" value="1"/>
</dbReference>
<dbReference type="PANTHER" id="PTHR11361:SF35">
    <property type="entry name" value="DNA MISMATCH REPAIR PROTEIN MSH2"/>
    <property type="match status" value="1"/>
</dbReference>
<dbReference type="GO" id="GO:0006312">
    <property type="term" value="P:mitotic recombination"/>
    <property type="evidence" value="ECO:0007669"/>
    <property type="project" value="TreeGrafter"/>
</dbReference>
<dbReference type="SMART" id="SM00534">
    <property type="entry name" value="MUTSac"/>
    <property type="match status" value="1"/>
</dbReference>
<dbReference type="InterPro" id="IPR007861">
    <property type="entry name" value="DNA_mismatch_repair_MutS_clamp"/>
</dbReference>
<dbReference type="InterPro" id="IPR007696">
    <property type="entry name" value="DNA_mismatch_repair_MutS_core"/>
</dbReference>
<sequence>MVCTIDEVGTSLVDDVFGSSTEAETFARDWLECDTSDAASCRYDLNDVLIVFQAPTSTASVTLLSGDASQFCGKIFTQTLRFSIKVGEQERPVVLYLGRVRASSRAAATTWVAGALSAGKAVAVYTAGSKLTSPLSREEWMLGFPTQIGSRWYRSAAGSPSRVEALEAYLPERYHGEERLLSGSNGDTHEVDECGSNGALGGILAVRVQEASDTRDPSRRPRSRLVAACHCMPHAGLFRVVECQENTSGGMDLIADWIERALVRSGARELVLQDGDLAEYEIHQIDAAAERVGGVARASLRPMRSSRVSIENDLEWLLAKSECPELVHSMTSAQRPPSITMVELRSMPLAMDCISMCLRFLDLRLKVGERGRFRLERLFWGQNLQLDASALKALHVLQGDDNSTSAPADAPPGSLLAFLNRCKTRMGVRLLRSTLLEPLRDRDTIEQRLDLVELLFEDVIARQRLAETYLKGFADFTLVGRRLASGKISLRYLVRLYQSTLRLPALRSELEDLFLAHSDTHPRCCRVLRTEIMDHLTALAPSVQEFTSDVERFVDLERLANHEYVLRPAISVELSQTRQEMDSYLDRIRQIYDETASALGQSESNRSSSNERLKLERKDGLGYCFRVTRKDEVCIRSKQSFSILETRKDGVRFTTAPLRRWSNAYTAAEQRYESQQRATLAQVLAHFAKYAASLDALGRIIGMLDLVLAFAVVSAERHLCRPKLADRDPTNTGTSGDLVLKGLRHPIVERLLQGERSFVPNDVSLVHPERLLMITGPNMGGKSVVLRSVGLAVLMTHCGCFVAADFATVPLVDRILVRVGAGDIQLRGISTFMAEMLDMATILRHATASSLVLVDELGRGTSTADGFGLAAALCEALAARSLAEGPWRDRILNAHVAVTHLETDTGDKSRSATPRLVFLYELHPGPSEKSFGIHIAEMAGFPPEVIAMAQDKVRALECTSATMNRDRVLLESL</sequence>
<dbReference type="InterPro" id="IPR027417">
    <property type="entry name" value="P-loop_NTPase"/>
</dbReference>
<evidence type="ECO:0000313" key="6">
    <source>
        <dbReference type="Proteomes" id="UP000530660"/>
    </source>
</evidence>
<feature type="domain" description="DNA mismatch repair proteins mutS family" evidence="4">
    <location>
        <begin position="850"/>
        <end position="866"/>
    </location>
</feature>
<dbReference type="AlphaFoldDB" id="A0A7J7IM72"/>
<dbReference type="Pfam" id="PF00488">
    <property type="entry name" value="MutS_V"/>
    <property type="match status" value="1"/>
</dbReference>
<dbReference type="Proteomes" id="UP000530660">
    <property type="component" value="Unassembled WGS sequence"/>
</dbReference>